<gene>
    <name evidence="3" type="ORF">Q7514_05395</name>
</gene>
<feature type="chain" id="PRO_5047024087" evidence="2">
    <location>
        <begin position="36"/>
        <end position="427"/>
    </location>
</feature>
<dbReference type="Gene3D" id="3.40.190.170">
    <property type="entry name" value="Bacterial extracellular solute-binding protein, family 7"/>
    <property type="match status" value="1"/>
</dbReference>
<keyword evidence="4" id="KW-1185">Reference proteome</keyword>
<dbReference type="PANTHER" id="PTHR33376">
    <property type="match status" value="1"/>
</dbReference>
<sequence length="427" mass="45169">MTLSRTTRSRSICGSAAVLALAAALVAGCAESASAAGGGGGDGVEYGATKDDYIAAFEDVDPIRLYTQSPAPRGSATGVPVEKYLDRITEWSGGKITFDVAYSNAVAPPAEIDNALMDGRLDLGHVIPQYEPSEYPATAALIDSSFVSLQTPVLGPLQSNAWANEVAFETPELVAEYEDKGMKLLLPAYNSGSNGLFCATERRDLAATKGAQVTASGLSINSEVESLGATPVSIAYTELFEALERGIADCSVTSFTVGMLGGFLGQTPQVVVDPDAGLAVGWGGMAMSTEAWEELPLVAQQLIWDSLTVYVESNIEDKILPNTADGMKAVLAANGTVGPYAEDARAALAAENENLLEAQRTNAAFDDGGAFVDRIGASTEKWESTLSELYDDVTYDEFATWYSPEALDLEDYSAKVYEEIFLPHRPS</sequence>
<keyword evidence="1 2" id="KW-0732">Signal</keyword>
<evidence type="ECO:0000313" key="3">
    <source>
        <dbReference type="EMBL" id="MEE2056961.1"/>
    </source>
</evidence>
<name>A0ABU7L5Y4_9NOCA</name>
<dbReference type="Pfam" id="PF03480">
    <property type="entry name" value="DctP"/>
    <property type="match status" value="1"/>
</dbReference>
<proteinExistence type="predicted"/>
<accession>A0ABU7L5Y4</accession>
<dbReference type="EMBL" id="JAUTXY010000002">
    <property type="protein sequence ID" value="MEE2056961.1"/>
    <property type="molecule type" value="Genomic_DNA"/>
</dbReference>
<comment type="caution">
    <text evidence="3">The sequence shown here is derived from an EMBL/GenBank/DDBJ whole genome shotgun (WGS) entry which is preliminary data.</text>
</comment>
<reference evidence="3 4" key="1">
    <citation type="submission" date="2023-07" db="EMBL/GenBank/DDBJ databases">
        <authorList>
            <person name="Girao M."/>
            <person name="Carvalho M.F."/>
        </authorList>
    </citation>
    <scope>NUCLEOTIDE SEQUENCE [LARGE SCALE GENOMIC DNA]</scope>
    <source>
        <strain evidence="3 4">YIM65754</strain>
    </source>
</reference>
<dbReference type="RefSeq" id="WP_330132224.1">
    <property type="nucleotide sequence ID" value="NZ_JAUTXY010000002.1"/>
</dbReference>
<feature type="signal peptide" evidence="2">
    <location>
        <begin position="1"/>
        <end position="35"/>
    </location>
</feature>
<dbReference type="InterPro" id="IPR018389">
    <property type="entry name" value="DctP_fam"/>
</dbReference>
<dbReference type="PANTHER" id="PTHR33376:SF15">
    <property type="entry name" value="BLL6794 PROTEIN"/>
    <property type="match status" value="1"/>
</dbReference>
<evidence type="ECO:0000313" key="4">
    <source>
        <dbReference type="Proteomes" id="UP001336020"/>
    </source>
</evidence>
<dbReference type="PROSITE" id="PS51257">
    <property type="entry name" value="PROKAR_LIPOPROTEIN"/>
    <property type="match status" value="1"/>
</dbReference>
<evidence type="ECO:0000256" key="1">
    <source>
        <dbReference type="ARBA" id="ARBA00022729"/>
    </source>
</evidence>
<dbReference type="InterPro" id="IPR038404">
    <property type="entry name" value="TRAP_DctP_sf"/>
</dbReference>
<dbReference type="Proteomes" id="UP001336020">
    <property type="component" value="Unassembled WGS sequence"/>
</dbReference>
<protein>
    <submittedName>
        <fullName evidence="3">C4-dicarboxylate ABC transporter substrate-binding protein</fullName>
    </submittedName>
</protein>
<organism evidence="3 4">
    <name type="scientific">Rhodococcus artemisiae</name>
    <dbReference type="NCBI Taxonomy" id="714159"/>
    <lineage>
        <taxon>Bacteria</taxon>
        <taxon>Bacillati</taxon>
        <taxon>Actinomycetota</taxon>
        <taxon>Actinomycetes</taxon>
        <taxon>Mycobacteriales</taxon>
        <taxon>Nocardiaceae</taxon>
        <taxon>Rhodococcus</taxon>
    </lineage>
</organism>
<evidence type="ECO:0000256" key="2">
    <source>
        <dbReference type="SAM" id="SignalP"/>
    </source>
</evidence>